<dbReference type="InterPro" id="IPR027417">
    <property type="entry name" value="P-loop_NTPase"/>
</dbReference>
<dbReference type="RefSeq" id="WP_419190312.1">
    <property type="nucleotide sequence ID" value="NZ_CP036434.1"/>
</dbReference>
<dbReference type="InterPro" id="IPR003439">
    <property type="entry name" value="ABC_transporter-like_ATP-bd"/>
</dbReference>
<comment type="similarity">
    <text evidence="1">Belongs to the ABC transporter superfamily.</text>
</comment>
<evidence type="ECO:0000313" key="7">
    <source>
        <dbReference type="EMBL" id="QDV08022.1"/>
    </source>
</evidence>
<organism evidence="7 8">
    <name type="scientific">Saltatorellus ferox</name>
    <dbReference type="NCBI Taxonomy" id="2528018"/>
    <lineage>
        <taxon>Bacteria</taxon>
        <taxon>Pseudomonadati</taxon>
        <taxon>Planctomycetota</taxon>
        <taxon>Planctomycetia</taxon>
        <taxon>Planctomycetia incertae sedis</taxon>
        <taxon>Saltatorellus</taxon>
    </lineage>
</organism>
<gene>
    <name evidence="7" type="primary">ybhF_1</name>
    <name evidence="7" type="ORF">Poly30_35580</name>
</gene>
<dbReference type="Gene3D" id="3.40.50.300">
    <property type="entry name" value="P-loop containing nucleotide triphosphate hydrolases"/>
    <property type="match status" value="1"/>
</dbReference>
<keyword evidence="4" id="KW-0547">Nucleotide-binding</keyword>
<dbReference type="EMBL" id="CP036434">
    <property type="protein sequence ID" value="QDV08022.1"/>
    <property type="molecule type" value="Genomic_DNA"/>
</dbReference>
<evidence type="ECO:0000256" key="4">
    <source>
        <dbReference type="ARBA" id="ARBA00022741"/>
    </source>
</evidence>
<dbReference type="SMART" id="SM00382">
    <property type="entry name" value="AAA"/>
    <property type="match status" value="1"/>
</dbReference>
<dbReference type="AlphaFoldDB" id="A0A518EV95"/>
<evidence type="ECO:0000256" key="3">
    <source>
        <dbReference type="ARBA" id="ARBA00022458"/>
    </source>
</evidence>
<dbReference type="PANTHER" id="PTHR42711">
    <property type="entry name" value="ABC TRANSPORTER ATP-BINDING PROTEIN"/>
    <property type="match status" value="1"/>
</dbReference>
<evidence type="ECO:0000256" key="2">
    <source>
        <dbReference type="ARBA" id="ARBA00022448"/>
    </source>
</evidence>
<keyword evidence="2" id="KW-0813">Transport</keyword>
<proteinExistence type="inferred from homology"/>
<dbReference type="PANTHER" id="PTHR42711:SF5">
    <property type="entry name" value="ABC TRANSPORTER ATP-BINDING PROTEIN NATA"/>
    <property type="match status" value="1"/>
</dbReference>
<reference evidence="7 8" key="1">
    <citation type="submission" date="2019-02" db="EMBL/GenBank/DDBJ databases">
        <title>Deep-cultivation of Planctomycetes and their phenomic and genomic characterization uncovers novel biology.</title>
        <authorList>
            <person name="Wiegand S."/>
            <person name="Jogler M."/>
            <person name="Boedeker C."/>
            <person name="Pinto D."/>
            <person name="Vollmers J."/>
            <person name="Rivas-Marin E."/>
            <person name="Kohn T."/>
            <person name="Peeters S.H."/>
            <person name="Heuer A."/>
            <person name="Rast P."/>
            <person name="Oberbeckmann S."/>
            <person name="Bunk B."/>
            <person name="Jeske O."/>
            <person name="Meyerdierks A."/>
            <person name="Storesund J.E."/>
            <person name="Kallscheuer N."/>
            <person name="Luecker S."/>
            <person name="Lage O.M."/>
            <person name="Pohl T."/>
            <person name="Merkel B.J."/>
            <person name="Hornburger P."/>
            <person name="Mueller R.-W."/>
            <person name="Bruemmer F."/>
            <person name="Labrenz M."/>
            <person name="Spormann A.M."/>
            <person name="Op den Camp H."/>
            <person name="Overmann J."/>
            <person name="Amann R."/>
            <person name="Jetten M.S.M."/>
            <person name="Mascher T."/>
            <person name="Medema M.H."/>
            <person name="Devos D.P."/>
            <person name="Kaster A.-K."/>
            <person name="Ovreas L."/>
            <person name="Rohde M."/>
            <person name="Galperin M.Y."/>
            <person name="Jogler C."/>
        </authorList>
    </citation>
    <scope>NUCLEOTIDE SEQUENCE [LARGE SCALE GENOMIC DNA]</scope>
    <source>
        <strain evidence="7 8">Poly30</strain>
    </source>
</reference>
<evidence type="ECO:0000259" key="6">
    <source>
        <dbReference type="PROSITE" id="PS50893"/>
    </source>
</evidence>
<feature type="domain" description="ABC transporter" evidence="6">
    <location>
        <begin position="13"/>
        <end position="248"/>
    </location>
</feature>
<evidence type="ECO:0000256" key="1">
    <source>
        <dbReference type="ARBA" id="ARBA00005417"/>
    </source>
</evidence>
<keyword evidence="8" id="KW-1185">Reference proteome</keyword>
<sequence>MTESTNPGHGAAIFADGLKKTFRDPQRGVVEAVRGVDLDCQPGEIYGLLGPNGAGKTTTLRMLSTILAPTSGRAVIDGIDVAKDPLEVRRRIGFLSGSTGLYPRLTGRETLRYFGKLHGLEGDALEASIQRAIEDFDLSKFADGRCETLSTGQKQRVSIARAVVHDPPVLILDEPTTGLDIMASSDMIKFIESRREAGRCVLFSTHILSEAERLCDRIGVVYSGRMLAHGTLDELRADTGKEWLEDVFLALVQRADAEAVVTAAGASASSGESDA</sequence>
<dbReference type="GO" id="GO:0016887">
    <property type="term" value="F:ATP hydrolysis activity"/>
    <property type="evidence" value="ECO:0007669"/>
    <property type="project" value="InterPro"/>
</dbReference>
<dbReference type="SUPFAM" id="SSF52540">
    <property type="entry name" value="P-loop containing nucleoside triphosphate hydrolases"/>
    <property type="match status" value="1"/>
</dbReference>
<dbReference type="InterPro" id="IPR003593">
    <property type="entry name" value="AAA+_ATPase"/>
</dbReference>
<dbReference type="GO" id="GO:0005524">
    <property type="term" value="F:ATP binding"/>
    <property type="evidence" value="ECO:0007669"/>
    <property type="project" value="UniProtKB-KW"/>
</dbReference>
<accession>A0A518EV95</accession>
<name>A0A518EV95_9BACT</name>
<dbReference type="Pfam" id="PF00005">
    <property type="entry name" value="ABC_tran"/>
    <property type="match status" value="1"/>
</dbReference>
<keyword evidence="3" id="KW-0536">Nodulation</keyword>
<evidence type="ECO:0000256" key="5">
    <source>
        <dbReference type="ARBA" id="ARBA00022840"/>
    </source>
</evidence>
<dbReference type="Proteomes" id="UP000320390">
    <property type="component" value="Chromosome"/>
</dbReference>
<keyword evidence="5 7" id="KW-0067">ATP-binding</keyword>
<protein>
    <submittedName>
        <fullName evidence="7">Putative ABC transporter ATP-binding protein YbhF</fullName>
    </submittedName>
</protein>
<dbReference type="PROSITE" id="PS50893">
    <property type="entry name" value="ABC_TRANSPORTER_2"/>
    <property type="match status" value="1"/>
</dbReference>
<dbReference type="InterPro" id="IPR050763">
    <property type="entry name" value="ABC_transporter_ATP-binding"/>
</dbReference>
<evidence type="ECO:0000313" key="8">
    <source>
        <dbReference type="Proteomes" id="UP000320390"/>
    </source>
</evidence>